<dbReference type="PROSITE" id="PS50164">
    <property type="entry name" value="GIY_YIG"/>
    <property type="match status" value="1"/>
</dbReference>
<reference evidence="8" key="2">
    <citation type="submission" date="2017-05" db="EMBL/GenBank/DDBJ databases">
        <authorList>
            <consortium name="The Broad Institute Genomics Platform"/>
            <consortium name="The Broad Institute Genomic Center for Infectious Diseases"/>
            <person name="Earl A."/>
            <person name="Manson A."/>
            <person name="Schwartman J."/>
            <person name="Gilmore M."/>
            <person name="Abouelleil A."/>
            <person name="Cao P."/>
            <person name="Chapman S."/>
            <person name="Cusick C."/>
            <person name="Shea T."/>
            <person name="Young S."/>
            <person name="Neafsey D."/>
            <person name="Nusbaum C."/>
            <person name="Birren B."/>
        </authorList>
    </citation>
    <scope>NUCLEOTIDE SEQUENCE</scope>
    <source>
        <strain evidence="8">9D6_DIV0238</strain>
    </source>
</reference>
<keyword evidence="5" id="KW-0234">DNA repair</keyword>
<dbReference type="EMBL" id="NIBQ01000002">
    <property type="protein sequence ID" value="OUZ33516.1"/>
    <property type="molecule type" value="Genomic_DNA"/>
</dbReference>
<dbReference type="Gene3D" id="3.40.1440.10">
    <property type="entry name" value="GIY-YIG endonuclease"/>
    <property type="match status" value="1"/>
</dbReference>
<evidence type="ECO:0000256" key="2">
    <source>
        <dbReference type="ARBA" id="ARBA00022763"/>
    </source>
</evidence>
<dbReference type="AlphaFoldDB" id="A0A200J8F7"/>
<evidence type="ECO:0000313" key="8">
    <source>
        <dbReference type="EMBL" id="WYJ93354.1"/>
    </source>
</evidence>
<keyword evidence="3" id="KW-0228">DNA excision</keyword>
<keyword evidence="2" id="KW-0227">DNA damage</keyword>
<keyword evidence="1" id="KW-0963">Cytoplasm</keyword>
<dbReference type="Proteomes" id="UP000196151">
    <property type="component" value="Chromosome"/>
</dbReference>
<keyword evidence="9" id="KW-1185">Reference proteome</keyword>
<dbReference type="InterPro" id="IPR035901">
    <property type="entry name" value="GIY-YIG_endonuc_sf"/>
</dbReference>
<accession>A0A200J8F7</accession>
<dbReference type="RefSeq" id="WP_087641299.1">
    <property type="nucleotide sequence ID" value="NZ_CP147246.1"/>
</dbReference>
<reference evidence="7" key="1">
    <citation type="submission" date="2017-05" db="EMBL/GenBank/DDBJ databases">
        <title>The Genome Sequence of Enterococcus sp. 9D6_DIV0238.</title>
        <authorList>
            <consortium name="The Broad Institute Genomics Platform"/>
            <consortium name="The Broad Institute Genomic Center for Infectious Diseases"/>
            <person name="Earl A."/>
            <person name="Manson A."/>
            <person name="Schwartman J."/>
            <person name="Gilmore M."/>
            <person name="Abouelleil A."/>
            <person name="Cao P."/>
            <person name="Chapman S."/>
            <person name="Cusick C."/>
            <person name="Shea T."/>
            <person name="Young S."/>
            <person name="Neafsey D."/>
            <person name="Nusbaum C."/>
            <person name="Birren B."/>
        </authorList>
    </citation>
    <scope>NUCLEOTIDE SEQUENCE [LARGE SCALE GENOMIC DNA]</scope>
    <source>
        <strain evidence="7">9D6_DIV0238</strain>
    </source>
</reference>
<dbReference type="InterPro" id="IPR047296">
    <property type="entry name" value="GIY-YIG_UvrC_Cho"/>
</dbReference>
<evidence type="ECO:0000259" key="6">
    <source>
        <dbReference type="PROSITE" id="PS50164"/>
    </source>
</evidence>
<feature type="domain" description="GIY-YIG" evidence="6">
    <location>
        <begin position="14"/>
        <end position="93"/>
    </location>
</feature>
<evidence type="ECO:0000313" key="9">
    <source>
        <dbReference type="Proteomes" id="UP000196151"/>
    </source>
</evidence>
<evidence type="ECO:0000256" key="1">
    <source>
        <dbReference type="ARBA" id="ARBA00022490"/>
    </source>
</evidence>
<evidence type="ECO:0000256" key="3">
    <source>
        <dbReference type="ARBA" id="ARBA00022769"/>
    </source>
</evidence>
<protein>
    <submittedName>
        <fullName evidence="8">Excinuclease ABC subunit C</fullName>
    </submittedName>
</protein>
<dbReference type="InterPro" id="IPR050066">
    <property type="entry name" value="UvrABC_protein_C"/>
</dbReference>
<organism evidence="7">
    <name type="scientific">Candidatus Enterococcus dunnyi</name>
    <dbReference type="NCBI Taxonomy" id="1834192"/>
    <lineage>
        <taxon>Bacteria</taxon>
        <taxon>Bacillati</taxon>
        <taxon>Bacillota</taxon>
        <taxon>Bacilli</taxon>
        <taxon>Lactobacillales</taxon>
        <taxon>Enterococcaceae</taxon>
        <taxon>Enterococcus</taxon>
    </lineage>
</organism>
<reference evidence="8" key="3">
    <citation type="submission" date="2024-03" db="EMBL/GenBank/DDBJ databases">
        <title>The Genome Sequence of Enterococcus sp. DIV0238c.</title>
        <authorList>
            <consortium name="The Broad Institute Genomics Platform"/>
            <consortium name="The Broad Institute Microbial Omics Core"/>
            <consortium name="The Broad Institute Genomic Center for Infectious Diseases"/>
            <person name="Earl A."/>
            <person name="Manson A."/>
            <person name="Gilmore M."/>
            <person name="Schwartman J."/>
            <person name="Shea T."/>
            <person name="Abouelleil A."/>
            <person name="Cao P."/>
            <person name="Chapman S."/>
            <person name="Cusick C."/>
            <person name="Young S."/>
            <person name="Neafsey D."/>
            <person name="Nusbaum C."/>
            <person name="Birren B."/>
        </authorList>
    </citation>
    <scope>NUCLEOTIDE SEQUENCE</scope>
    <source>
        <strain evidence="8">9D6_DIV0238</strain>
    </source>
</reference>
<dbReference type="EMBL" id="CP147246">
    <property type="protein sequence ID" value="WYJ93354.1"/>
    <property type="molecule type" value="Genomic_DNA"/>
</dbReference>
<dbReference type="FunFam" id="3.40.1440.10:FF:000001">
    <property type="entry name" value="UvrABC system protein C"/>
    <property type="match status" value="1"/>
</dbReference>
<name>A0A200J8F7_9ENTE</name>
<dbReference type="SUPFAM" id="SSF82771">
    <property type="entry name" value="GIY-YIG endonuclease"/>
    <property type="match status" value="1"/>
</dbReference>
<dbReference type="OrthoDB" id="9804933at2"/>
<dbReference type="GO" id="GO:0004518">
    <property type="term" value="F:nuclease activity"/>
    <property type="evidence" value="ECO:0007669"/>
    <property type="project" value="UniProtKB-KW"/>
</dbReference>
<dbReference type="Pfam" id="PF01541">
    <property type="entry name" value="GIY-YIG"/>
    <property type="match status" value="1"/>
</dbReference>
<dbReference type="CDD" id="cd10434">
    <property type="entry name" value="GIY-YIG_UvrC_Cho"/>
    <property type="match status" value="1"/>
</dbReference>
<dbReference type="InterPro" id="IPR000305">
    <property type="entry name" value="GIY-YIG_endonuc"/>
</dbReference>
<dbReference type="PANTHER" id="PTHR30562:SF1">
    <property type="entry name" value="UVRABC SYSTEM PROTEIN C"/>
    <property type="match status" value="1"/>
</dbReference>
<evidence type="ECO:0000313" key="7">
    <source>
        <dbReference type="EMBL" id="OUZ33516.1"/>
    </source>
</evidence>
<dbReference type="PANTHER" id="PTHR30562">
    <property type="entry name" value="UVRC/OXIDOREDUCTASE"/>
    <property type="match status" value="1"/>
</dbReference>
<keyword evidence="4" id="KW-0267">Excision nuclease</keyword>
<dbReference type="GO" id="GO:0006289">
    <property type="term" value="P:nucleotide-excision repair"/>
    <property type="evidence" value="ECO:0007669"/>
    <property type="project" value="InterPro"/>
</dbReference>
<evidence type="ECO:0000256" key="4">
    <source>
        <dbReference type="ARBA" id="ARBA00022881"/>
    </source>
</evidence>
<dbReference type="SMART" id="SM00465">
    <property type="entry name" value="GIYc"/>
    <property type="match status" value="1"/>
</dbReference>
<sequence>MNDTLKNQAKELPLTPGVYLMQDKHGDIIYVGKAKKLRERVSSYFIKNKQHSKKTLRMIQQLTSFYTIDVPTELDALLLECELIQTHRPIYNRQMNTFEKYKYFEINIDDKEIKLNILPAPTEKNCFGPFSIHRKLDQVKQILEELYGLNKNNYWHQTFSDQSTITLDRDVIIKELFEAFTLNGEQPQKRLETNMLLASENFSFERAGKLHEEWQFLTRFFNQNKKLILASQTDWQLLWLPYDSKIKYYLIYQGLVINSRIYTKQTFHKYTAAELAQKILPKSKPTHFKRFSKAQVDFINILYSYINQHEECRIVDLDDPFI</sequence>
<proteinExistence type="predicted"/>
<dbReference type="GO" id="GO:0009380">
    <property type="term" value="C:excinuclease repair complex"/>
    <property type="evidence" value="ECO:0007669"/>
    <property type="project" value="TreeGrafter"/>
</dbReference>
<evidence type="ECO:0000256" key="5">
    <source>
        <dbReference type="ARBA" id="ARBA00023204"/>
    </source>
</evidence>
<gene>
    <name evidence="8" type="ORF">A5889_000850</name>
    <name evidence="7" type="ORF">A5889_002231</name>
</gene>